<comment type="caution">
    <text evidence="5">The sequence shown here is derived from an EMBL/GenBank/DDBJ whole genome shotgun (WGS) entry which is preliminary data.</text>
</comment>
<dbReference type="InterPro" id="IPR050179">
    <property type="entry name" value="Trans_hexapeptide_repeat"/>
</dbReference>
<evidence type="ECO:0000313" key="6">
    <source>
        <dbReference type="Proteomes" id="UP000018874"/>
    </source>
</evidence>
<gene>
    <name evidence="5" type="ORF">T231_04990</name>
</gene>
<keyword evidence="6" id="KW-1185">Reference proteome</keyword>
<name>W2CTB9_9BACT</name>
<evidence type="ECO:0000256" key="3">
    <source>
        <dbReference type="ARBA" id="ARBA00022737"/>
    </source>
</evidence>
<keyword evidence="4" id="KW-0012">Acyltransferase</keyword>
<accession>W2CTB9</accession>
<dbReference type="InterPro" id="IPR011004">
    <property type="entry name" value="Trimer_LpxA-like_sf"/>
</dbReference>
<dbReference type="GO" id="GO:0016746">
    <property type="term" value="F:acyltransferase activity"/>
    <property type="evidence" value="ECO:0007669"/>
    <property type="project" value="UniProtKB-KW"/>
</dbReference>
<protein>
    <recommendedName>
        <fullName evidence="7">Acetyltransferase</fullName>
    </recommendedName>
</protein>
<evidence type="ECO:0000256" key="1">
    <source>
        <dbReference type="ARBA" id="ARBA00007274"/>
    </source>
</evidence>
<evidence type="ECO:0008006" key="7">
    <source>
        <dbReference type="Google" id="ProtNLM"/>
    </source>
</evidence>
<dbReference type="SUPFAM" id="SSF51161">
    <property type="entry name" value="Trimeric LpxA-like enzymes"/>
    <property type="match status" value="1"/>
</dbReference>
<dbReference type="Pfam" id="PF00132">
    <property type="entry name" value="Hexapep"/>
    <property type="match status" value="1"/>
</dbReference>
<reference evidence="5 6" key="1">
    <citation type="submission" date="2013-11" db="EMBL/GenBank/DDBJ databases">
        <title>Single cell genomics of uncultured Tannerella BU063 (oral taxon 286).</title>
        <authorList>
            <person name="Beall C.J."/>
            <person name="Campbell A.G."/>
            <person name="Griffen A.L."/>
            <person name="Podar M."/>
            <person name="Leys E.J."/>
        </authorList>
    </citation>
    <scope>NUCLEOTIDE SEQUENCE [LARGE SCALE GENOMIC DNA]</scope>
    <source>
        <strain evidence="5">Cell 6/7/9</strain>
    </source>
</reference>
<evidence type="ECO:0000256" key="2">
    <source>
        <dbReference type="ARBA" id="ARBA00022679"/>
    </source>
</evidence>
<dbReference type="PANTHER" id="PTHR43300">
    <property type="entry name" value="ACETYLTRANSFERASE"/>
    <property type="match status" value="1"/>
</dbReference>
<evidence type="ECO:0000313" key="5">
    <source>
        <dbReference type="EMBL" id="ETK10415.1"/>
    </source>
</evidence>
<dbReference type="InterPro" id="IPR018357">
    <property type="entry name" value="Hexapep_transf_CS"/>
</dbReference>
<sequence length="226" mass="25300">MKIFKRAPLFRSLYRKYDLFRFQKKWRKKNLHNETVAGNIFPIEIVSVGKGGYGLLNIQSLSAHYGEELRIGDFVSIAPGVLFILGGNHQINTITTFPVFSKFIGSNPELDAQSRGAIIIEDEVWIGTNAIILSGVVIGKGAIVGAGAVVTKDVPPYAIVCGNPARIVKYRYSTQIINIVSSFKLSELSSKQIVESIELLYKRIETIDDAIFIKEKLKKYRRNGYE</sequence>
<keyword evidence="3" id="KW-0677">Repeat</keyword>
<dbReference type="InterPro" id="IPR001451">
    <property type="entry name" value="Hexapep"/>
</dbReference>
<dbReference type="PANTHER" id="PTHR43300:SF11">
    <property type="entry name" value="ACETYLTRANSFERASE RV3034C-RELATED"/>
    <property type="match status" value="1"/>
</dbReference>
<dbReference type="CDD" id="cd03349">
    <property type="entry name" value="LbH_XAT"/>
    <property type="match status" value="1"/>
</dbReference>
<comment type="similarity">
    <text evidence="1">Belongs to the transferase hexapeptide repeat family.</text>
</comment>
<dbReference type="Gene3D" id="2.160.10.10">
    <property type="entry name" value="Hexapeptide repeat proteins"/>
    <property type="match status" value="1"/>
</dbReference>
<dbReference type="Proteomes" id="UP000018874">
    <property type="component" value="Unassembled WGS sequence"/>
</dbReference>
<dbReference type="EMBL" id="AYYD01000746">
    <property type="protein sequence ID" value="ETK10415.1"/>
    <property type="molecule type" value="Genomic_DNA"/>
</dbReference>
<evidence type="ECO:0000256" key="4">
    <source>
        <dbReference type="ARBA" id="ARBA00023315"/>
    </source>
</evidence>
<proteinExistence type="inferred from homology"/>
<keyword evidence="2" id="KW-0808">Transferase</keyword>
<dbReference type="PROSITE" id="PS00101">
    <property type="entry name" value="HEXAPEP_TRANSFERASES"/>
    <property type="match status" value="1"/>
</dbReference>
<dbReference type="AlphaFoldDB" id="W2CTB9"/>
<organism evidence="5 6">
    <name type="scientific">Tannerella sp. oral taxon BU063 isolate Cell 6/7/9</name>
    <dbReference type="NCBI Taxonomy" id="1411021"/>
    <lineage>
        <taxon>Bacteria</taxon>
        <taxon>Pseudomonadati</taxon>
        <taxon>Bacteroidota</taxon>
        <taxon>Bacteroidia</taxon>
        <taxon>Bacteroidales</taxon>
        <taxon>Tannerellaceae</taxon>
        <taxon>Tannerella</taxon>
    </lineage>
</organism>